<evidence type="ECO:0000313" key="3">
    <source>
        <dbReference type="EMBL" id="KAL2797998.1"/>
    </source>
</evidence>
<evidence type="ECO:0000313" key="4">
    <source>
        <dbReference type="Proteomes" id="UP001610563"/>
    </source>
</evidence>
<dbReference type="PANTHER" id="PTHR13847:SF279">
    <property type="entry name" value="FAD DEPENDENT OXIDOREDUCTASE DOMAIN-CONTAINING PROTEIN-RELATED"/>
    <property type="match status" value="1"/>
</dbReference>
<dbReference type="Proteomes" id="UP001610563">
    <property type="component" value="Unassembled WGS sequence"/>
</dbReference>
<sequence length="483" mass="52705">MPQKITPVPNPTPSYWLSEPHWLDNHRSTPELPSHADIVIIGTGIAGVSTAYHLTETDKLANRNRNLNDTAALPSHQGQRGAETPPPPPSILLLEARTVCSGATGRNGGHIKKLPSTINELIQVHGFAVAGEIVQFVRENIYAVKDVIEKEGIAAEAELRRSLDVCLDEDDANAVREEYEKLRGDGFPLMEDVGCITGDGDRGVVERITSLHGAKIALSTPVLSLWPYKFVTQLLERVLRTGHANLQTSTPVTAIETQVTEQTGGREEHYVIKTPRGDIKTSTVILATNGYTAGLLPQYHNVITPAKATASHIAIPPSHYAPYLSNTYNIRHAADRVDYLNPRPDGGIVVGGGKEAYRDHRELWYDVFDDSTLVEPARHYFDGIMQRHFWGWEESGAVTEKVWTGSELLYNFQGITKDGMPHTGKVPGTSGQYVLAGYNGGGMALAFLAAKGVARMIGDGIGFSETGVPKCMETTRERMGKGQ</sequence>
<protein>
    <submittedName>
        <fullName evidence="3">FAD dependent oxidoreductase</fullName>
    </submittedName>
</protein>
<dbReference type="InterPro" id="IPR036188">
    <property type="entry name" value="FAD/NAD-bd_sf"/>
</dbReference>
<feature type="domain" description="FAD dependent oxidoreductase" evidence="2">
    <location>
        <begin position="37"/>
        <end position="455"/>
    </location>
</feature>
<dbReference type="PANTHER" id="PTHR13847">
    <property type="entry name" value="SARCOSINE DEHYDROGENASE-RELATED"/>
    <property type="match status" value="1"/>
</dbReference>
<dbReference type="Pfam" id="PF01266">
    <property type="entry name" value="DAO"/>
    <property type="match status" value="1"/>
</dbReference>
<dbReference type="Gene3D" id="3.50.50.60">
    <property type="entry name" value="FAD/NAD(P)-binding domain"/>
    <property type="match status" value="2"/>
</dbReference>
<evidence type="ECO:0000259" key="2">
    <source>
        <dbReference type="Pfam" id="PF01266"/>
    </source>
</evidence>
<dbReference type="Gene3D" id="3.30.9.10">
    <property type="entry name" value="D-Amino Acid Oxidase, subunit A, domain 2"/>
    <property type="match status" value="1"/>
</dbReference>
<organism evidence="3 4">
    <name type="scientific">Aspergillus keveii</name>
    <dbReference type="NCBI Taxonomy" id="714993"/>
    <lineage>
        <taxon>Eukaryota</taxon>
        <taxon>Fungi</taxon>
        <taxon>Dikarya</taxon>
        <taxon>Ascomycota</taxon>
        <taxon>Pezizomycotina</taxon>
        <taxon>Eurotiomycetes</taxon>
        <taxon>Eurotiomycetidae</taxon>
        <taxon>Eurotiales</taxon>
        <taxon>Aspergillaceae</taxon>
        <taxon>Aspergillus</taxon>
        <taxon>Aspergillus subgen. Nidulantes</taxon>
    </lineage>
</organism>
<feature type="region of interest" description="Disordered" evidence="1">
    <location>
        <begin position="70"/>
        <end position="90"/>
    </location>
</feature>
<dbReference type="EMBL" id="JBFTWV010000015">
    <property type="protein sequence ID" value="KAL2797998.1"/>
    <property type="molecule type" value="Genomic_DNA"/>
</dbReference>
<comment type="caution">
    <text evidence="3">The sequence shown here is derived from an EMBL/GenBank/DDBJ whole genome shotgun (WGS) entry which is preliminary data.</text>
</comment>
<accession>A0ABR4GG38</accession>
<proteinExistence type="predicted"/>
<name>A0ABR4GG38_9EURO</name>
<dbReference type="SUPFAM" id="SSF51905">
    <property type="entry name" value="FAD/NAD(P)-binding domain"/>
    <property type="match status" value="1"/>
</dbReference>
<reference evidence="3 4" key="1">
    <citation type="submission" date="2024-07" db="EMBL/GenBank/DDBJ databases">
        <title>Section-level genome sequencing and comparative genomics of Aspergillus sections Usti and Cavernicolus.</title>
        <authorList>
            <consortium name="Lawrence Berkeley National Laboratory"/>
            <person name="Nybo J.L."/>
            <person name="Vesth T.C."/>
            <person name="Theobald S."/>
            <person name="Frisvad J.C."/>
            <person name="Larsen T.O."/>
            <person name="Kjaerboelling I."/>
            <person name="Rothschild-Mancinelli K."/>
            <person name="Lyhne E.K."/>
            <person name="Kogle M.E."/>
            <person name="Barry K."/>
            <person name="Clum A."/>
            <person name="Na H."/>
            <person name="Ledsgaard L."/>
            <person name="Lin J."/>
            <person name="Lipzen A."/>
            <person name="Kuo A."/>
            <person name="Riley R."/>
            <person name="Mondo S."/>
            <person name="Labutti K."/>
            <person name="Haridas S."/>
            <person name="Pangalinan J."/>
            <person name="Salamov A.A."/>
            <person name="Simmons B.A."/>
            <person name="Magnuson J.K."/>
            <person name="Chen J."/>
            <person name="Drula E."/>
            <person name="Henrissat B."/>
            <person name="Wiebenga A."/>
            <person name="Lubbers R.J."/>
            <person name="Gomes A.C."/>
            <person name="Makela M.R."/>
            <person name="Stajich J."/>
            <person name="Grigoriev I.V."/>
            <person name="Mortensen U.H."/>
            <person name="De Vries R.P."/>
            <person name="Baker S.E."/>
            <person name="Andersen M.R."/>
        </authorList>
    </citation>
    <scope>NUCLEOTIDE SEQUENCE [LARGE SCALE GENOMIC DNA]</scope>
    <source>
        <strain evidence="3 4">CBS 209.92</strain>
    </source>
</reference>
<dbReference type="InterPro" id="IPR006076">
    <property type="entry name" value="FAD-dep_OxRdtase"/>
</dbReference>
<gene>
    <name evidence="3" type="ORF">BJX66DRAFT_61779</name>
</gene>
<keyword evidence="4" id="KW-1185">Reference proteome</keyword>
<evidence type="ECO:0000256" key="1">
    <source>
        <dbReference type="SAM" id="MobiDB-lite"/>
    </source>
</evidence>